<accession>A0A9X2V8G3</accession>
<dbReference type="InterPro" id="IPR003615">
    <property type="entry name" value="HNH_nuc"/>
</dbReference>
<dbReference type="Gene3D" id="1.10.30.50">
    <property type="match status" value="1"/>
</dbReference>
<dbReference type="CDD" id="cd00085">
    <property type="entry name" value="HNHc"/>
    <property type="match status" value="1"/>
</dbReference>
<dbReference type="Pfam" id="PF01844">
    <property type="entry name" value="HNH"/>
    <property type="match status" value="1"/>
</dbReference>
<protein>
    <submittedName>
        <fullName evidence="3">5-methylcytosine-specific restriction endonuclease McrA</fullName>
    </submittedName>
</protein>
<reference evidence="3" key="1">
    <citation type="submission" date="2022-08" db="EMBL/GenBank/DDBJ databases">
        <title>Genomic Encyclopedia of Type Strains, Phase V (KMG-V): Genome sequencing to study the core and pangenomes of soil and plant-associated prokaryotes.</title>
        <authorList>
            <person name="Whitman W."/>
        </authorList>
    </citation>
    <scope>NUCLEOTIDE SEQUENCE</scope>
    <source>
        <strain evidence="3">SP3026</strain>
    </source>
</reference>
<evidence type="ECO:0000313" key="3">
    <source>
        <dbReference type="EMBL" id="MCS4123053.1"/>
    </source>
</evidence>
<gene>
    <name evidence="3" type="ORF">GGP45_003424</name>
</gene>
<dbReference type="Proteomes" id="UP001155144">
    <property type="component" value="Unassembled WGS sequence"/>
</dbReference>
<dbReference type="GO" id="GO:0004519">
    <property type="term" value="F:endonuclease activity"/>
    <property type="evidence" value="ECO:0007669"/>
    <property type="project" value="UniProtKB-KW"/>
</dbReference>
<feature type="region of interest" description="Disordered" evidence="1">
    <location>
        <begin position="1"/>
        <end position="25"/>
    </location>
</feature>
<feature type="compositionally biased region" description="Basic and acidic residues" evidence="1">
    <location>
        <begin position="13"/>
        <end position="25"/>
    </location>
</feature>
<comment type="caution">
    <text evidence="3">The sequence shown here is derived from an EMBL/GenBank/DDBJ whole genome shotgun (WGS) entry which is preliminary data.</text>
</comment>
<evidence type="ECO:0000313" key="4">
    <source>
        <dbReference type="Proteomes" id="UP001155144"/>
    </source>
</evidence>
<keyword evidence="3" id="KW-0540">Nuclease</keyword>
<dbReference type="GO" id="GO:0003676">
    <property type="term" value="F:nucleic acid binding"/>
    <property type="evidence" value="ECO:0007669"/>
    <property type="project" value="InterPro"/>
</dbReference>
<organism evidence="3 4">
    <name type="scientific">Salinibacter ruber</name>
    <dbReference type="NCBI Taxonomy" id="146919"/>
    <lineage>
        <taxon>Bacteria</taxon>
        <taxon>Pseudomonadati</taxon>
        <taxon>Rhodothermota</taxon>
        <taxon>Rhodothermia</taxon>
        <taxon>Rhodothermales</taxon>
        <taxon>Salinibacteraceae</taxon>
        <taxon>Salinibacter</taxon>
    </lineage>
</organism>
<keyword evidence="3" id="KW-0255">Endonuclease</keyword>
<dbReference type="SMART" id="SM00507">
    <property type="entry name" value="HNHc"/>
    <property type="match status" value="1"/>
</dbReference>
<sequence length="492" mass="55998">MAWINDDWGDTLPEERYDDQEHQREVETAAREVRRLLDDEGIGTAESYREAENQLDDVVESKSGIPKEELDDETFRKAIFFRDLRRGDLSFDIQWVDGDYETAEKSFLTINKAGRSLTDWETILIENRNSSFARTVMSLANIHTANYYWPTEDSSENEIEQLLENIDLIHDTLFQPDLSKPIDTLDQPLMVFPSRNRRPYYIAEFLTVVAGERGKKSETREMMTETRYETSEEIIESGKQLSENALEALSHIAGSTSNSLALPPALYFYNHSGRAVRSLLYGMLYWLTSGGSKDTLARKRVFSAFRGPFEELFVNNKRDVVSSLADKRGSGPRVTEQTADYFQSMIGLIIESSGNINSENFDNQYKAEVKRITGRKPESVEPSPVESRSFTNAQRSERNMMELFSSRKKCGVCGGVLDLQGPVQHDHIKKHSEGGETSVENQRPVHPFCNHQRDQIEEIKSNHSLTSLPSFALDSGGSESQLSFFDDPEFLS</sequence>
<dbReference type="GO" id="GO:0008270">
    <property type="term" value="F:zinc ion binding"/>
    <property type="evidence" value="ECO:0007669"/>
    <property type="project" value="InterPro"/>
</dbReference>
<dbReference type="AlphaFoldDB" id="A0A9X2V8G3"/>
<name>A0A9X2V8G3_9BACT</name>
<dbReference type="EMBL" id="JANUBL010000016">
    <property type="protein sequence ID" value="MCS4123053.1"/>
    <property type="molecule type" value="Genomic_DNA"/>
</dbReference>
<dbReference type="InterPro" id="IPR002711">
    <property type="entry name" value="HNH"/>
</dbReference>
<evidence type="ECO:0000259" key="2">
    <source>
        <dbReference type="SMART" id="SM00507"/>
    </source>
</evidence>
<feature type="domain" description="HNH nuclease" evidence="2">
    <location>
        <begin position="399"/>
        <end position="451"/>
    </location>
</feature>
<evidence type="ECO:0000256" key="1">
    <source>
        <dbReference type="SAM" id="MobiDB-lite"/>
    </source>
</evidence>
<keyword evidence="3" id="KW-0378">Hydrolase</keyword>
<proteinExistence type="predicted"/>